<dbReference type="PANTHER" id="PTHR11903:SF39">
    <property type="entry name" value="PROSTAGLANDIN G_H SYNTHASE 2-LIKE"/>
    <property type="match status" value="1"/>
</dbReference>
<dbReference type="GO" id="GO:0005737">
    <property type="term" value="C:cytoplasm"/>
    <property type="evidence" value="ECO:0007669"/>
    <property type="project" value="TreeGrafter"/>
</dbReference>
<keyword evidence="3" id="KW-0560">Oxidoreductase</keyword>
<dbReference type="RefSeq" id="WP_048424202.1">
    <property type="nucleotide sequence ID" value="NZ_JYNU01000024.1"/>
</dbReference>
<dbReference type="GO" id="GO:0046872">
    <property type="term" value="F:metal ion binding"/>
    <property type="evidence" value="ECO:0007669"/>
    <property type="project" value="UniProtKB-KW"/>
</dbReference>
<keyword evidence="5" id="KW-0575">Peroxidase</keyword>
<dbReference type="PRINTS" id="PR00457">
    <property type="entry name" value="ANPEROXIDASE"/>
</dbReference>
<keyword evidence="4" id="KW-0408">Iron</keyword>
<proteinExistence type="predicted"/>
<dbReference type="SUPFAM" id="SSF48113">
    <property type="entry name" value="Heme-dependent peroxidases"/>
    <property type="match status" value="1"/>
</dbReference>
<evidence type="ECO:0000313" key="6">
    <source>
        <dbReference type="Proteomes" id="UP000036313"/>
    </source>
</evidence>
<dbReference type="EMBL" id="JYNU01000024">
    <property type="protein sequence ID" value="KMO74081.1"/>
    <property type="molecule type" value="Genomic_DNA"/>
</dbReference>
<dbReference type="GO" id="GO:0016702">
    <property type="term" value="F:oxidoreductase activity, acting on single donors with incorporation of molecular oxygen, incorporation of two atoms of oxygen"/>
    <property type="evidence" value="ECO:0007669"/>
    <property type="project" value="TreeGrafter"/>
</dbReference>
<gene>
    <name evidence="5" type="ORF">MOBUDSM44075_03705</name>
</gene>
<dbReference type="Gene3D" id="1.10.640.10">
    <property type="entry name" value="Haem peroxidase domain superfamily, animal type"/>
    <property type="match status" value="1"/>
</dbReference>
<name>A0A0J6YMY0_9MYCO</name>
<dbReference type="InterPro" id="IPR050783">
    <property type="entry name" value="Oxylipin_biosynth_metab"/>
</dbReference>
<evidence type="ECO:0000256" key="2">
    <source>
        <dbReference type="ARBA" id="ARBA00022964"/>
    </source>
</evidence>
<keyword evidence="2" id="KW-0223">Dioxygenase</keyword>
<dbReference type="InterPro" id="IPR019791">
    <property type="entry name" value="Haem_peroxidase_animal"/>
</dbReference>
<dbReference type="AlphaFoldDB" id="A0A0J6YMY0"/>
<dbReference type="GO" id="GO:0004601">
    <property type="term" value="F:peroxidase activity"/>
    <property type="evidence" value="ECO:0007669"/>
    <property type="project" value="UniProtKB-KW"/>
</dbReference>
<dbReference type="InterPro" id="IPR037120">
    <property type="entry name" value="Haem_peroxidase_sf_animal"/>
</dbReference>
<dbReference type="InterPro" id="IPR010255">
    <property type="entry name" value="Haem_peroxidase_sf"/>
</dbReference>
<dbReference type="GO" id="GO:0020037">
    <property type="term" value="F:heme binding"/>
    <property type="evidence" value="ECO:0007669"/>
    <property type="project" value="InterPro"/>
</dbReference>
<dbReference type="GO" id="GO:0006631">
    <property type="term" value="P:fatty acid metabolic process"/>
    <property type="evidence" value="ECO:0007669"/>
    <property type="project" value="UniProtKB-ARBA"/>
</dbReference>
<dbReference type="GO" id="GO:0006979">
    <property type="term" value="P:response to oxidative stress"/>
    <property type="evidence" value="ECO:0007669"/>
    <property type="project" value="InterPro"/>
</dbReference>
<keyword evidence="1" id="KW-0479">Metal-binding</keyword>
<evidence type="ECO:0000313" key="5">
    <source>
        <dbReference type="EMBL" id="KMO74081.1"/>
    </source>
</evidence>
<evidence type="ECO:0000256" key="3">
    <source>
        <dbReference type="ARBA" id="ARBA00023002"/>
    </source>
</evidence>
<dbReference type="PROSITE" id="PS50292">
    <property type="entry name" value="PEROXIDASE_3"/>
    <property type="match status" value="1"/>
</dbReference>
<protein>
    <submittedName>
        <fullName evidence="5">Heme peroxidase</fullName>
    </submittedName>
</protein>
<comment type="caution">
    <text evidence="5">The sequence shown here is derived from an EMBL/GenBank/DDBJ whole genome shotgun (WGS) entry which is preliminary data.</text>
</comment>
<dbReference type="PANTHER" id="PTHR11903">
    <property type="entry name" value="PROSTAGLANDIN G/H SYNTHASE"/>
    <property type="match status" value="1"/>
</dbReference>
<reference evidence="5 6" key="1">
    <citation type="journal article" date="2015" name="Genome Biol. Evol.">
        <title>Characterization of Three Mycobacterium spp. with Potential Use in Bioremediation by Genome Sequencing and Comparative Genomics.</title>
        <authorList>
            <person name="Das S."/>
            <person name="Pettersson B.M."/>
            <person name="Behra P.R."/>
            <person name="Ramesh M."/>
            <person name="Dasgupta S."/>
            <person name="Bhattacharya A."/>
            <person name="Kirsebom L.A."/>
        </authorList>
    </citation>
    <scope>NUCLEOTIDE SEQUENCE [LARGE SCALE GENOMIC DNA]</scope>
    <source>
        <strain evidence="5 6">DSM 44075</strain>
    </source>
</reference>
<evidence type="ECO:0000256" key="4">
    <source>
        <dbReference type="ARBA" id="ARBA00023004"/>
    </source>
</evidence>
<dbReference type="PATRIC" id="fig|1807.14.peg.3728"/>
<organism evidence="5 6">
    <name type="scientific">Mycolicibacterium obuense</name>
    <dbReference type="NCBI Taxonomy" id="1807"/>
    <lineage>
        <taxon>Bacteria</taxon>
        <taxon>Bacillati</taxon>
        <taxon>Actinomycetota</taxon>
        <taxon>Actinomycetes</taxon>
        <taxon>Mycobacteriales</taxon>
        <taxon>Mycobacteriaceae</taxon>
        <taxon>Mycolicibacterium</taxon>
    </lineage>
</organism>
<accession>A0A0J6YMY0</accession>
<dbReference type="GO" id="GO:0004666">
    <property type="term" value="F:prostaglandin-endoperoxide synthase activity"/>
    <property type="evidence" value="ECO:0007669"/>
    <property type="project" value="TreeGrafter"/>
</dbReference>
<sequence>MTRGFWRKNGVSHGVRILATTNFAPVWRALRARPRVSELVNRWLINSLIYTMPTRTGALSTMQEWISWESLHDREFSQRHLPPLPSCPADLPAPATVAQLFARPGTQCPQSPKSTLLFPIFAQWFVDGFLRTDPCDDMRNTSTHDIDLSQLYGQTSDVTRLLREGTGGRLKSQRIRGREFPPYLCDPHGTVKPEFEGLHTEFRGRDVKAEGGGRVPDELTPKLFALGIPRGNIHYGFVMMSTLFLREHNRIAGLISERHPDWTDNQVFDTTRNTLTVVLLNIVIEDYINHITPIKFPLFVKPGIGAKERWYRQNWMSVEFNLLYRWHSLVPTEVTVGGQQRRFADMWWDTRPVTEHGLSALFDEASRQPCSTIALGNTDPSLLAIEEKSIRIGRDTRLQPYNAYRELCGFPALTTIDDLTSDRRMREQLTACYGTDGTDGMDRVELFVGLFAEDIRRGSTLPPLMSAMVAVDAFSQALTNPLLDPGVYREATFSTAGCEVIDSTTTLSDVVLRNISGEASAPRVSLERHGRHPS</sequence>
<dbReference type="Pfam" id="PF03098">
    <property type="entry name" value="An_peroxidase"/>
    <property type="match status" value="1"/>
</dbReference>
<dbReference type="Proteomes" id="UP000036313">
    <property type="component" value="Unassembled WGS sequence"/>
</dbReference>
<evidence type="ECO:0000256" key="1">
    <source>
        <dbReference type="ARBA" id="ARBA00022723"/>
    </source>
</evidence>